<dbReference type="InterPro" id="IPR043129">
    <property type="entry name" value="ATPase_NBD"/>
</dbReference>
<evidence type="ECO:0000256" key="15">
    <source>
        <dbReference type="SAM" id="MobiDB-lite"/>
    </source>
</evidence>
<dbReference type="GO" id="GO:0004340">
    <property type="term" value="F:glucokinase activity"/>
    <property type="evidence" value="ECO:0007669"/>
    <property type="project" value="UniProtKB-EC"/>
</dbReference>
<evidence type="ECO:0000256" key="10">
    <source>
        <dbReference type="ARBA" id="ARBA00023125"/>
    </source>
</evidence>
<dbReference type="EC" id="2.7.1.2" evidence="3"/>
<accession>A0A2A7SHE8</accession>
<dbReference type="InterPro" id="IPR050201">
    <property type="entry name" value="Bacterial_glucokinase"/>
</dbReference>
<evidence type="ECO:0000256" key="11">
    <source>
        <dbReference type="ARBA" id="ARBA00023152"/>
    </source>
</evidence>
<feature type="domain" description="HTH rpiR-type" evidence="16">
    <location>
        <begin position="339"/>
        <end position="415"/>
    </location>
</feature>
<dbReference type="InterPro" id="IPR000281">
    <property type="entry name" value="HTH_RpiR"/>
</dbReference>
<dbReference type="SUPFAM" id="SSF53067">
    <property type="entry name" value="Actin-like ATPase domain"/>
    <property type="match status" value="1"/>
</dbReference>
<evidence type="ECO:0000256" key="3">
    <source>
        <dbReference type="ARBA" id="ARBA00012323"/>
    </source>
</evidence>
<feature type="domain" description="SIS" evidence="17">
    <location>
        <begin position="459"/>
        <end position="598"/>
    </location>
</feature>
<keyword evidence="13" id="KW-0511">Multifunctional enzyme</keyword>
<keyword evidence="10" id="KW-0238">DNA-binding</keyword>
<dbReference type="GO" id="GO:0016020">
    <property type="term" value="C:membrane"/>
    <property type="evidence" value="ECO:0007669"/>
    <property type="project" value="UniProtKB-SubCell"/>
</dbReference>
<evidence type="ECO:0000256" key="2">
    <source>
        <dbReference type="ARBA" id="ARBA00007693"/>
    </source>
</evidence>
<evidence type="ECO:0000256" key="14">
    <source>
        <dbReference type="ARBA" id="ARBA00049060"/>
    </source>
</evidence>
<dbReference type="RefSeq" id="WP_096751446.1">
    <property type="nucleotide sequence ID" value="NZ_CADEPO010000003.1"/>
</dbReference>
<evidence type="ECO:0000256" key="6">
    <source>
        <dbReference type="ARBA" id="ARBA00022692"/>
    </source>
</evidence>
<evidence type="ECO:0000256" key="12">
    <source>
        <dbReference type="ARBA" id="ARBA00023163"/>
    </source>
</evidence>
<keyword evidence="8" id="KW-1133">Transmembrane helix</keyword>
<dbReference type="SUPFAM" id="SSF53697">
    <property type="entry name" value="SIS domain"/>
    <property type="match status" value="1"/>
</dbReference>
<dbReference type="Gene3D" id="3.40.367.20">
    <property type="match status" value="1"/>
</dbReference>
<dbReference type="Proteomes" id="UP000220629">
    <property type="component" value="Unassembled WGS sequence"/>
</dbReference>
<dbReference type="Gene3D" id="1.10.10.10">
    <property type="entry name" value="Winged helix-like DNA-binding domain superfamily/Winged helix DNA-binding domain"/>
    <property type="match status" value="1"/>
</dbReference>
<dbReference type="GO" id="GO:0006096">
    <property type="term" value="P:glycolytic process"/>
    <property type="evidence" value="ECO:0007669"/>
    <property type="project" value="UniProtKB-KW"/>
</dbReference>
<dbReference type="CDD" id="cd24008">
    <property type="entry name" value="ASKHA_NBD_GLK"/>
    <property type="match status" value="1"/>
</dbReference>
<dbReference type="InterPro" id="IPR035472">
    <property type="entry name" value="RpiR-like_SIS"/>
</dbReference>
<name>A0A2A7SHE8_BURGA</name>
<evidence type="ECO:0000256" key="5">
    <source>
        <dbReference type="ARBA" id="ARBA00022679"/>
    </source>
</evidence>
<sequence length="651" mass="70015">MPTDAKSHAVQDADVAPYADGPRLLADIDETEARFMLETGPGKMGRMQTYSRARYSGIVDVIGAYVNDMRPGRINYAAIAVTQSVDGDQVDMGWHFSIEATRRALGLDTLLVVNDATAVAVALPGLTDSQRVQLGGGARRRNGVTGLLSVGTHLRVRGLIPVADRWIALDSEGGHSAFAPVDEREDRVLHHARRHWPHVSYERVCTAAGIEVIHRALASRDRKCADANAFELVERALAGESTAVESVDVFCGILGSFAANIAITLGTLGGIHINGDLITSLGRYFARSPFRERFELERHAGSPSRDMPTYVIVARHPEFLGVSAMLAQRLSKRAGGDATAVFERIRLMRDALPPAERRVADLALHHPRSIVNEPIADIARRADVGPSTVIRFCRSLGWPSMSDFKLKLAGGLTETIPTRQRRVLPSDTVTEFGVTVLDNTISAILPLREHLNVERIGRAIDLLNGARRIEFYGFGDSNVVAQDAHHKFFRFGMPTVAYGDPYLQASSAALLGSRDVIVAVSRSGDEPELLRVLASALQAGARVIAVTRRDTPLAECATVALEEDHVGIPGPPSAGISRILHLMMIDMLSVGVASRRVAPNGTNPAAITDAQASADATTQAVPQPPGRRAAASSTASGGRQARLYPGIGARR</sequence>
<evidence type="ECO:0000256" key="4">
    <source>
        <dbReference type="ARBA" id="ARBA00022251"/>
    </source>
</evidence>
<dbReference type="InterPro" id="IPR036388">
    <property type="entry name" value="WH-like_DNA-bd_sf"/>
</dbReference>
<dbReference type="Pfam" id="PF01418">
    <property type="entry name" value="HTH_6"/>
    <property type="match status" value="1"/>
</dbReference>
<keyword evidence="12" id="KW-0804">Transcription</keyword>
<evidence type="ECO:0000259" key="17">
    <source>
        <dbReference type="PROSITE" id="PS51464"/>
    </source>
</evidence>
<dbReference type="PROSITE" id="PS00356">
    <property type="entry name" value="HTH_LACI_1"/>
    <property type="match status" value="1"/>
</dbReference>
<evidence type="ECO:0000256" key="7">
    <source>
        <dbReference type="ARBA" id="ARBA00022777"/>
    </source>
</evidence>
<evidence type="ECO:0000256" key="1">
    <source>
        <dbReference type="ARBA" id="ARBA00004167"/>
    </source>
</evidence>
<evidence type="ECO:0000313" key="18">
    <source>
        <dbReference type="EMBL" id="PEH42956.1"/>
    </source>
</evidence>
<organism evidence="18 19">
    <name type="scientific">Burkholderia gladioli</name>
    <name type="common">Pseudomonas marginata</name>
    <name type="synonym">Phytomonas marginata</name>
    <dbReference type="NCBI Taxonomy" id="28095"/>
    <lineage>
        <taxon>Bacteria</taxon>
        <taxon>Pseudomonadati</taxon>
        <taxon>Pseudomonadota</taxon>
        <taxon>Betaproteobacteria</taxon>
        <taxon>Burkholderiales</taxon>
        <taxon>Burkholderiaceae</taxon>
        <taxon>Burkholderia</taxon>
    </lineage>
</organism>
<dbReference type="Pfam" id="PF01380">
    <property type="entry name" value="SIS"/>
    <property type="match status" value="1"/>
</dbReference>
<dbReference type="SUPFAM" id="SSF46689">
    <property type="entry name" value="Homeodomain-like"/>
    <property type="match status" value="1"/>
</dbReference>
<dbReference type="InterPro" id="IPR046348">
    <property type="entry name" value="SIS_dom_sf"/>
</dbReference>
<dbReference type="PANTHER" id="PTHR47690">
    <property type="entry name" value="GLUCOKINASE"/>
    <property type="match status" value="1"/>
</dbReference>
<dbReference type="GO" id="GO:0005829">
    <property type="term" value="C:cytosol"/>
    <property type="evidence" value="ECO:0007669"/>
    <property type="project" value="TreeGrafter"/>
</dbReference>
<dbReference type="InterPro" id="IPR003836">
    <property type="entry name" value="Glucokinase"/>
</dbReference>
<dbReference type="EMBL" id="PDDY01000001">
    <property type="protein sequence ID" value="PEH42956.1"/>
    <property type="molecule type" value="Genomic_DNA"/>
</dbReference>
<keyword evidence="9" id="KW-0805">Transcription regulation</keyword>
<comment type="subcellular location">
    <subcellularLocation>
        <location evidence="1">Membrane</location>
        <topology evidence="1">Single-pass membrane protein</topology>
    </subcellularLocation>
</comment>
<dbReference type="Gene3D" id="3.30.420.40">
    <property type="match status" value="1"/>
</dbReference>
<dbReference type="InterPro" id="IPR009057">
    <property type="entry name" value="Homeodomain-like_sf"/>
</dbReference>
<dbReference type="CDD" id="cd05013">
    <property type="entry name" value="SIS_RpiR"/>
    <property type="match status" value="1"/>
</dbReference>
<dbReference type="GO" id="GO:0005524">
    <property type="term" value="F:ATP binding"/>
    <property type="evidence" value="ECO:0007669"/>
    <property type="project" value="InterPro"/>
</dbReference>
<dbReference type="GO" id="GO:0003700">
    <property type="term" value="F:DNA-binding transcription factor activity"/>
    <property type="evidence" value="ECO:0007669"/>
    <property type="project" value="InterPro"/>
</dbReference>
<dbReference type="GO" id="GO:0003677">
    <property type="term" value="F:DNA binding"/>
    <property type="evidence" value="ECO:0007669"/>
    <property type="project" value="UniProtKB-KW"/>
</dbReference>
<evidence type="ECO:0000256" key="13">
    <source>
        <dbReference type="ARBA" id="ARBA00023268"/>
    </source>
</evidence>
<gene>
    <name evidence="18" type="ORF">CRM94_12780</name>
</gene>
<keyword evidence="7" id="KW-0418">Kinase</keyword>
<keyword evidence="5 18" id="KW-0808">Transferase</keyword>
<evidence type="ECO:0000259" key="16">
    <source>
        <dbReference type="PROSITE" id="PS51071"/>
    </source>
</evidence>
<dbReference type="Pfam" id="PF02685">
    <property type="entry name" value="Glucokinase"/>
    <property type="match status" value="1"/>
</dbReference>
<keyword evidence="11" id="KW-0324">Glycolysis</keyword>
<dbReference type="InterPro" id="IPR001347">
    <property type="entry name" value="SIS_dom"/>
</dbReference>
<dbReference type="Gene3D" id="3.40.50.10490">
    <property type="entry name" value="Glucose-6-phosphate isomerase like protein, domain 1"/>
    <property type="match status" value="1"/>
</dbReference>
<comment type="similarity">
    <text evidence="2">In the N-terminal section; belongs to the bacterial glucokinase family.</text>
</comment>
<evidence type="ECO:0000313" key="19">
    <source>
        <dbReference type="Proteomes" id="UP000220629"/>
    </source>
</evidence>
<keyword evidence="6" id="KW-0812">Transmembrane</keyword>
<keyword evidence="8" id="KW-0472">Membrane</keyword>
<protein>
    <recommendedName>
        <fullName evidence="4">Bifunctional protein glk</fullName>
        <ecNumber evidence="3">2.7.1.2</ecNumber>
    </recommendedName>
</protein>
<dbReference type="PROSITE" id="PS51464">
    <property type="entry name" value="SIS"/>
    <property type="match status" value="1"/>
</dbReference>
<evidence type="ECO:0000256" key="8">
    <source>
        <dbReference type="ARBA" id="ARBA00022989"/>
    </source>
</evidence>
<dbReference type="PROSITE" id="PS51071">
    <property type="entry name" value="HTH_RPIR"/>
    <property type="match status" value="1"/>
</dbReference>
<proteinExistence type="inferred from homology"/>
<dbReference type="GO" id="GO:0005536">
    <property type="term" value="F:D-glucose binding"/>
    <property type="evidence" value="ECO:0007669"/>
    <property type="project" value="InterPro"/>
</dbReference>
<evidence type="ECO:0000256" key="9">
    <source>
        <dbReference type="ARBA" id="ARBA00023015"/>
    </source>
</evidence>
<feature type="region of interest" description="Disordered" evidence="15">
    <location>
        <begin position="610"/>
        <end position="651"/>
    </location>
</feature>
<comment type="catalytic activity">
    <reaction evidence="14">
        <text>D-glucose + ATP = D-glucose 6-phosphate + ADP + H(+)</text>
        <dbReference type="Rhea" id="RHEA:17825"/>
        <dbReference type="ChEBI" id="CHEBI:4167"/>
        <dbReference type="ChEBI" id="CHEBI:15378"/>
        <dbReference type="ChEBI" id="CHEBI:30616"/>
        <dbReference type="ChEBI" id="CHEBI:61548"/>
        <dbReference type="ChEBI" id="CHEBI:456216"/>
        <dbReference type="EC" id="2.7.1.2"/>
    </reaction>
</comment>
<comment type="caution">
    <text evidence="18">The sequence shown here is derived from an EMBL/GenBank/DDBJ whole genome shotgun (WGS) entry which is preliminary data.</text>
</comment>
<reference evidence="19" key="1">
    <citation type="submission" date="2017-09" db="EMBL/GenBank/DDBJ databases">
        <title>FDA dAtabase for Regulatory Grade micrObial Sequences (FDA-ARGOS): Supporting development and validation of Infectious Disease Dx tests.</title>
        <authorList>
            <person name="Minogue T."/>
            <person name="Wolcott M."/>
            <person name="Wasieloski L."/>
            <person name="Aguilar W."/>
            <person name="Moore D."/>
            <person name="Tallon L."/>
            <person name="Sadzewicz L."/>
            <person name="Ott S."/>
            <person name="Zhao X."/>
            <person name="Nagaraj S."/>
            <person name="Vavikolanu K."/>
            <person name="Aluvathingal J."/>
            <person name="Nadendla S."/>
            <person name="Sichtig H."/>
        </authorList>
    </citation>
    <scope>NUCLEOTIDE SEQUENCE [LARGE SCALE GENOMIC DNA]</scope>
    <source>
        <strain evidence="19">FDAARGOS_390</strain>
    </source>
</reference>
<dbReference type="PANTHER" id="PTHR47690:SF1">
    <property type="entry name" value="GLUCOKINASE"/>
    <property type="match status" value="1"/>
</dbReference>
<feature type="compositionally biased region" description="Low complexity" evidence="15">
    <location>
        <begin position="610"/>
        <end position="642"/>
    </location>
</feature>
<dbReference type="AlphaFoldDB" id="A0A2A7SHE8"/>